<accession>A0ABC8R444</accession>
<evidence type="ECO:0000313" key="2">
    <source>
        <dbReference type="EMBL" id="CAK9139775.1"/>
    </source>
</evidence>
<organism evidence="2 3">
    <name type="scientific">Ilex paraguariensis</name>
    <name type="common">yerba mate</name>
    <dbReference type="NCBI Taxonomy" id="185542"/>
    <lineage>
        <taxon>Eukaryota</taxon>
        <taxon>Viridiplantae</taxon>
        <taxon>Streptophyta</taxon>
        <taxon>Embryophyta</taxon>
        <taxon>Tracheophyta</taxon>
        <taxon>Spermatophyta</taxon>
        <taxon>Magnoliopsida</taxon>
        <taxon>eudicotyledons</taxon>
        <taxon>Gunneridae</taxon>
        <taxon>Pentapetalae</taxon>
        <taxon>asterids</taxon>
        <taxon>campanulids</taxon>
        <taxon>Aquifoliales</taxon>
        <taxon>Aquifoliaceae</taxon>
        <taxon>Ilex</taxon>
    </lineage>
</organism>
<sequence length="71" mass="7856">MAEKRINGSICPARNCAKLGVGKNLREVTMYRSIALHSVVAKVNTGMDDKTGQHSFDDEIQTEFKDATQTK</sequence>
<comment type="caution">
    <text evidence="2">The sequence shown here is derived from an EMBL/GenBank/DDBJ whole genome shotgun (WGS) entry which is preliminary data.</text>
</comment>
<proteinExistence type="predicted"/>
<dbReference type="EMBL" id="CAUOFW020000986">
    <property type="protein sequence ID" value="CAK9139775.1"/>
    <property type="molecule type" value="Genomic_DNA"/>
</dbReference>
<dbReference type="Proteomes" id="UP001642360">
    <property type="component" value="Unassembled WGS sequence"/>
</dbReference>
<dbReference type="AlphaFoldDB" id="A0ABC8R444"/>
<name>A0ABC8R444_9AQUA</name>
<protein>
    <submittedName>
        <fullName evidence="2">Uncharacterized protein</fullName>
    </submittedName>
</protein>
<evidence type="ECO:0000256" key="1">
    <source>
        <dbReference type="SAM" id="MobiDB-lite"/>
    </source>
</evidence>
<gene>
    <name evidence="2" type="ORF">ILEXP_LOCUS7174</name>
</gene>
<evidence type="ECO:0000313" key="3">
    <source>
        <dbReference type="Proteomes" id="UP001642360"/>
    </source>
</evidence>
<reference evidence="2 3" key="1">
    <citation type="submission" date="2024-02" db="EMBL/GenBank/DDBJ databases">
        <authorList>
            <person name="Vignale AGUSTIN F."/>
            <person name="Sosa J E."/>
            <person name="Modenutti C."/>
        </authorList>
    </citation>
    <scope>NUCLEOTIDE SEQUENCE [LARGE SCALE GENOMIC DNA]</scope>
</reference>
<keyword evidence="3" id="KW-1185">Reference proteome</keyword>
<feature type="region of interest" description="Disordered" evidence="1">
    <location>
        <begin position="47"/>
        <end position="71"/>
    </location>
</feature>